<proteinExistence type="predicted"/>
<evidence type="ECO:0000313" key="2">
    <source>
        <dbReference type="Proteomes" id="UP000215563"/>
    </source>
</evidence>
<dbReference type="RefSeq" id="WP_020633412.1">
    <property type="nucleotide sequence ID" value="NZ_KB913032.1"/>
</dbReference>
<gene>
    <name evidence="1" type="ORF">CFP75_41450</name>
</gene>
<dbReference type="EMBL" id="NMQU01000181">
    <property type="protein sequence ID" value="OXM42689.1"/>
    <property type="molecule type" value="Genomic_DNA"/>
</dbReference>
<accession>A0A229R875</accession>
<name>A0A229R875_AMYAL</name>
<protein>
    <submittedName>
        <fullName evidence="1">Uncharacterized protein</fullName>
    </submittedName>
</protein>
<evidence type="ECO:0000313" key="1">
    <source>
        <dbReference type="EMBL" id="OXM42689.1"/>
    </source>
</evidence>
<dbReference type="Proteomes" id="UP000215563">
    <property type="component" value="Unassembled WGS sequence"/>
</dbReference>
<dbReference type="AlphaFoldDB" id="A0A229R875"/>
<keyword evidence="2" id="KW-1185">Reference proteome</keyword>
<organism evidence="1 2">
    <name type="scientific">Amycolatopsis alba DSM 44262</name>
    <dbReference type="NCBI Taxonomy" id="1125972"/>
    <lineage>
        <taxon>Bacteria</taxon>
        <taxon>Bacillati</taxon>
        <taxon>Actinomycetota</taxon>
        <taxon>Actinomycetes</taxon>
        <taxon>Pseudonocardiales</taxon>
        <taxon>Pseudonocardiaceae</taxon>
        <taxon>Amycolatopsis</taxon>
    </lineage>
</organism>
<sequence>MLRLVAAWRALLRAHEPDGAGRCAVCGHARRWLFGPRPAGYRNLSRGFLAGWRPIERRPAGLCTVWQIAVGYFIRKLPDNVT</sequence>
<dbReference type="OrthoDB" id="3695671at2"/>
<reference evidence="1 2" key="1">
    <citation type="submission" date="2017-07" db="EMBL/GenBank/DDBJ databases">
        <title>Amycolatopsis alba DSM 44262 Genome sequencing and assembly.</title>
        <authorList>
            <person name="Kaur N."/>
            <person name="Mayilraj S."/>
        </authorList>
    </citation>
    <scope>NUCLEOTIDE SEQUENCE [LARGE SCALE GENOMIC DNA]</scope>
    <source>
        <strain evidence="1 2">DSM 44262</strain>
    </source>
</reference>
<comment type="caution">
    <text evidence="1">The sequence shown here is derived from an EMBL/GenBank/DDBJ whole genome shotgun (WGS) entry which is preliminary data.</text>
</comment>